<dbReference type="InterPro" id="IPR000032">
    <property type="entry name" value="HPr-like"/>
</dbReference>
<reference evidence="2 3" key="1">
    <citation type="submission" date="2021-01" db="EMBL/GenBank/DDBJ databases">
        <title>Streptomyces acididurans sp. nov., isolated from a peat swamp forest soil.</title>
        <authorList>
            <person name="Chantavorakit T."/>
            <person name="Duangmal K."/>
        </authorList>
    </citation>
    <scope>NUCLEOTIDE SEQUENCE [LARGE SCALE GENOMIC DNA]</scope>
    <source>
        <strain evidence="2 3">KK5PA1</strain>
    </source>
</reference>
<organism evidence="2 3">
    <name type="scientific">Actinacidiphila acididurans</name>
    <dbReference type="NCBI Taxonomy" id="2784346"/>
    <lineage>
        <taxon>Bacteria</taxon>
        <taxon>Bacillati</taxon>
        <taxon>Actinomycetota</taxon>
        <taxon>Actinomycetes</taxon>
        <taxon>Kitasatosporales</taxon>
        <taxon>Streptomycetaceae</taxon>
        <taxon>Actinacidiphila</taxon>
    </lineage>
</organism>
<dbReference type="Pfam" id="PF00381">
    <property type="entry name" value="PTS-HPr"/>
    <property type="match status" value="1"/>
</dbReference>
<evidence type="ECO:0000313" key="2">
    <source>
        <dbReference type="EMBL" id="MBM9503041.1"/>
    </source>
</evidence>
<dbReference type="Gene3D" id="3.30.1340.10">
    <property type="entry name" value="HPr-like"/>
    <property type="match status" value="1"/>
</dbReference>
<gene>
    <name evidence="2" type="ORF">ITX44_00495</name>
</gene>
<dbReference type="PROSITE" id="PS51350">
    <property type="entry name" value="PTS_HPR_DOM"/>
    <property type="match status" value="1"/>
</dbReference>
<evidence type="ECO:0000313" key="3">
    <source>
        <dbReference type="Proteomes" id="UP000749040"/>
    </source>
</evidence>
<comment type="caution">
    <text evidence="2">The sequence shown here is derived from an EMBL/GenBank/DDBJ whole genome shotgun (WGS) entry which is preliminary data.</text>
</comment>
<feature type="domain" description="HPr" evidence="1">
    <location>
        <begin position="1"/>
        <end position="50"/>
    </location>
</feature>
<dbReference type="Proteomes" id="UP000749040">
    <property type="component" value="Unassembled WGS sequence"/>
</dbReference>
<evidence type="ECO:0000259" key="1">
    <source>
        <dbReference type="PROSITE" id="PS51350"/>
    </source>
</evidence>
<proteinExistence type="predicted"/>
<name>A0ABS2TJ63_9ACTN</name>
<sequence>MRGSPARSLPSVLTLGAKHGESLVLAAEGEGARAAVEELAALVARDLDAQE</sequence>
<accession>A0ABS2TJ63</accession>
<dbReference type="EMBL" id="JADKYB010000001">
    <property type="protein sequence ID" value="MBM9503041.1"/>
    <property type="molecule type" value="Genomic_DNA"/>
</dbReference>
<dbReference type="RefSeq" id="WP_205354929.1">
    <property type="nucleotide sequence ID" value="NZ_JADKYB010000001.1"/>
</dbReference>
<dbReference type="InterPro" id="IPR035895">
    <property type="entry name" value="HPr-like_sf"/>
</dbReference>
<keyword evidence="3" id="KW-1185">Reference proteome</keyword>
<dbReference type="SUPFAM" id="SSF55594">
    <property type="entry name" value="HPr-like"/>
    <property type="match status" value="1"/>
</dbReference>
<protein>
    <submittedName>
        <fullName evidence="2">HPr family phosphocarrier protein</fullName>
    </submittedName>
</protein>